<evidence type="ECO:0000313" key="4">
    <source>
        <dbReference type="Proteomes" id="UP001553715"/>
    </source>
</evidence>
<evidence type="ECO:0000256" key="2">
    <source>
        <dbReference type="RuleBase" id="RU362080"/>
    </source>
</evidence>
<comment type="similarity">
    <text evidence="1 2">Belongs to the phD/YefM antitoxin family.</text>
</comment>
<dbReference type="Gene3D" id="3.40.1620.10">
    <property type="entry name" value="YefM-like domain"/>
    <property type="match status" value="1"/>
</dbReference>
<evidence type="ECO:0000256" key="1">
    <source>
        <dbReference type="ARBA" id="ARBA00009981"/>
    </source>
</evidence>
<evidence type="ECO:0000313" key="3">
    <source>
        <dbReference type="EMBL" id="MEW1974163.1"/>
    </source>
</evidence>
<keyword evidence="4" id="KW-1185">Reference proteome</keyword>
<gene>
    <name evidence="3" type="ORF">AB0301_03625</name>
</gene>
<organism evidence="3 4">
    <name type="scientific">Microbacterium profundi</name>
    <dbReference type="NCBI Taxonomy" id="450380"/>
    <lineage>
        <taxon>Bacteria</taxon>
        <taxon>Bacillati</taxon>
        <taxon>Actinomycetota</taxon>
        <taxon>Actinomycetes</taxon>
        <taxon>Micrococcales</taxon>
        <taxon>Microbacteriaceae</taxon>
        <taxon>Microbacterium</taxon>
    </lineage>
</organism>
<comment type="function">
    <text evidence="2">Antitoxin component of a type II toxin-antitoxin (TA) system.</text>
</comment>
<reference evidence="3 4" key="1">
    <citation type="submission" date="2024-06" db="EMBL/GenBank/DDBJ databases">
        <title>The Natural Products Discovery Center: Release of the First 8490 Sequenced Strains for Exploring Actinobacteria Biosynthetic Diversity.</title>
        <authorList>
            <person name="Kalkreuter E."/>
            <person name="Kautsar S.A."/>
            <person name="Yang D."/>
            <person name="Bader C.D."/>
            <person name="Teijaro C.N."/>
            <person name="Fluegel L."/>
            <person name="Davis C.M."/>
            <person name="Simpson J.R."/>
            <person name="Lauterbach L."/>
            <person name="Steele A.D."/>
            <person name="Gui C."/>
            <person name="Meng S."/>
            <person name="Li G."/>
            <person name="Viehrig K."/>
            <person name="Ye F."/>
            <person name="Su P."/>
            <person name="Kiefer A.F."/>
            <person name="Nichols A."/>
            <person name="Cepeda A.J."/>
            <person name="Yan W."/>
            <person name="Fan B."/>
            <person name="Jiang Y."/>
            <person name="Adhikari A."/>
            <person name="Zheng C.-J."/>
            <person name="Schuster L."/>
            <person name="Cowan T.M."/>
            <person name="Smanski M.J."/>
            <person name="Chevrette M.G."/>
            <person name="De Carvalho L.P.S."/>
            <person name="Shen B."/>
        </authorList>
    </citation>
    <scope>NUCLEOTIDE SEQUENCE [LARGE SCALE GENOMIC DNA]</scope>
    <source>
        <strain evidence="3 4">NPDC077434</strain>
    </source>
</reference>
<dbReference type="NCBIfam" id="TIGR01552">
    <property type="entry name" value="phd_fam"/>
    <property type="match status" value="1"/>
</dbReference>
<name>A0ABV3LHC6_9MICO</name>
<dbReference type="RefSeq" id="WP_033105747.1">
    <property type="nucleotide sequence ID" value="NZ_JAJVKR010000018.1"/>
</dbReference>
<dbReference type="SUPFAM" id="SSF143120">
    <property type="entry name" value="YefM-like"/>
    <property type="match status" value="1"/>
</dbReference>
<sequence>MKTVTATEASRSFAALLDGAERGERVVITRAGRRIAELVPASTGNGRPLIDMLLSTPVDIEFARDVAAAREAVTLDPPAWPAD</sequence>
<accession>A0ABV3LHC6</accession>
<proteinExistence type="inferred from homology"/>
<dbReference type="Proteomes" id="UP001553715">
    <property type="component" value="Unassembled WGS sequence"/>
</dbReference>
<protein>
    <recommendedName>
        <fullName evidence="2">Antitoxin</fullName>
    </recommendedName>
</protein>
<comment type="caution">
    <text evidence="3">The sequence shown here is derived from an EMBL/GenBank/DDBJ whole genome shotgun (WGS) entry which is preliminary data.</text>
</comment>
<dbReference type="Pfam" id="PF02604">
    <property type="entry name" value="PhdYeFM_antitox"/>
    <property type="match status" value="1"/>
</dbReference>
<dbReference type="EMBL" id="JBFBMH010000003">
    <property type="protein sequence ID" value="MEW1974163.1"/>
    <property type="molecule type" value="Genomic_DNA"/>
</dbReference>
<dbReference type="InterPro" id="IPR036165">
    <property type="entry name" value="YefM-like_sf"/>
</dbReference>
<dbReference type="InterPro" id="IPR006442">
    <property type="entry name" value="Antitoxin_Phd/YefM"/>
</dbReference>